<dbReference type="InterPro" id="IPR042178">
    <property type="entry name" value="Serpin_sf_1"/>
</dbReference>
<dbReference type="PANTHER" id="PTHR11461">
    <property type="entry name" value="SERINE PROTEASE INHIBITOR, SERPIN"/>
    <property type="match status" value="1"/>
</dbReference>
<dbReference type="FunFam" id="2.10.310.10:FF:000001">
    <property type="entry name" value="Serpin family A member 1"/>
    <property type="match status" value="1"/>
</dbReference>
<evidence type="ECO:0000313" key="5">
    <source>
        <dbReference type="Proteomes" id="UP000314983"/>
    </source>
</evidence>
<name>A0A4W4FKL7_ELEEL</name>
<feature type="signal peptide" evidence="2">
    <location>
        <begin position="1"/>
        <end position="21"/>
    </location>
</feature>
<reference evidence="5" key="2">
    <citation type="journal article" date="2017" name="Sci. Adv.">
        <title>A tail of two voltages: Proteomic comparison of the three electric organs of the electric eel.</title>
        <authorList>
            <person name="Traeger L.L."/>
            <person name="Sabat G."/>
            <person name="Barrett-Wilt G.A."/>
            <person name="Wells G.B."/>
            <person name="Sussman M.R."/>
        </authorList>
    </citation>
    <scope>NUCLEOTIDE SEQUENCE [LARGE SCALE GENOMIC DNA]</scope>
</reference>
<dbReference type="CDD" id="cd02055">
    <property type="entry name" value="serpinA10_PZI"/>
    <property type="match status" value="1"/>
</dbReference>
<dbReference type="GO" id="GO:0007596">
    <property type="term" value="P:blood coagulation"/>
    <property type="evidence" value="ECO:0007669"/>
    <property type="project" value="InterPro"/>
</dbReference>
<reference evidence="4" key="4">
    <citation type="submission" date="2025-08" db="UniProtKB">
        <authorList>
            <consortium name="Ensembl"/>
        </authorList>
    </citation>
    <scope>IDENTIFICATION</scope>
</reference>
<evidence type="ECO:0000256" key="2">
    <source>
        <dbReference type="SAM" id="SignalP"/>
    </source>
</evidence>
<keyword evidence="2" id="KW-0732">Signal</keyword>
<protein>
    <recommendedName>
        <fullName evidence="3">Serpin domain-containing protein</fullName>
    </recommendedName>
</protein>
<evidence type="ECO:0000313" key="4">
    <source>
        <dbReference type="Ensembl" id="ENSEEEP00000024782.2"/>
    </source>
</evidence>
<dbReference type="OMA" id="LTQVYHK"/>
<dbReference type="Pfam" id="PF00079">
    <property type="entry name" value="Serpin"/>
    <property type="match status" value="1"/>
</dbReference>
<dbReference type="Gene3D" id="2.10.310.10">
    <property type="entry name" value="Serpins superfamily"/>
    <property type="match status" value="1"/>
</dbReference>
<keyword evidence="5" id="KW-1185">Reference proteome</keyword>
<comment type="similarity">
    <text evidence="1">Belongs to the serpin family.</text>
</comment>
<sequence>MEMGFFSIIISAVLLAASIQGQMQNTFVQELAGQNLDFATGLYRKIASGSDDNVVVSPLSATLGLASLAEGAMEGTRKQLLQILGLTSMERDSEPHRIPMLLQQLREEVAQRLATGLLISQQVQTSSSFGSQVKKFYGTDVRGVDFTNAQAAKRDINEYVSGVTGSKVREVVNTVDPQNQLMLINVAYFTGQWKFPFNANFTQEERFYVDKYHIVLAPMMIHSGKHYLAYDPELKVGILKLPCTDNTAMLLLLPDEDVDYTFIDEALTREVFLRWVSKLKKTKLEVQLPRFSVERSFSLKQSLPSLGITTIFESSADLSGISESPNLKVTEAVHKALVVVDERGDSDALSFNSLFADPLPPRLTFNRPFLFLVYHEDTKNLLHMGRVVDPTKK</sequence>
<gene>
    <name evidence="4" type="primary">serpina10a</name>
</gene>
<dbReference type="AlphaFoldDB" id="A0A4W4FKL7"/>
<dbReference type="GeneID" id="113570503"/>
<dbReference type="Gene3D" id="3.30.497.10">
    <property type="entry name" value="Antithrombin, subunit I, domain 2"/>
    <property type="match status" value="1"/>
</dbReference>
<feature type="domain" description="Serpin" evidence="3">
    <location>
        <begin position="40"/>
        <end position="390"/>
    </location>
</feature>
<evidence type="ECO:0000259" key="3">
    <source>
        <dbReference type="SMART" id="SM00093"/>
    </source>
</evidence>
<dbReference type="Ensembl" id="ENSEEET00000025068.2">
    <property type="protein sequence ID" value="ENSEEEP00000024782.2"/>
    <property type="gene ID" value="ENSEEEG00000011999.2"/>
</dbReference>
<dbReference type="Gene3D" id="2.30.39.10">
    <property type="entry name" value="Alpha-1-antitrypsin, domain 1"/>
    <property type="match status" value="1"/>
</dbReference>
<dbReference type="SMART" id="SM00093">
    <property type="entry name" value="SERPIN"/>
    <property type="match status" value="1"/>
</dbReference>
<reference evidence="5" key="1">
    <citation type="journal article" date="2014" name="Science">
        <title>Nonhuman genetics. Genomic basis for the convergent evolution of electric organs.</title>
        <authorList>
            <person name="Gallant J.R."/>
            <person name="Traeger L.L."/>
            <person name="Volkening J.D."/>
            <person name="Moffett H."/>
            <person name="Chen P.H."/>
            <person name="Novina C.D."/>
            <person name="Phillips G.N.Jr."/>
            <person name="Anand R."/>
            <person name="Wells G.B."/>
            <person name="Pinch M."/>
            <person name="Guth R."/>
            <person name="Unguez G.A."/>
            <person name="Albert J.S."/>
            <person name="Zakon H.H."/>
            <person name="Samanta M.P."/>
            <person name="Sussman M.R."/>
        </authorList>
    </citation>
    <scope>NUCLEOTIDE SEQUENCE [LARGE SCALE GENOMIC DNA]</scope>
</reference>
<evidence type="ECO:0000256" key="1">
    <source>
        <dbReference type="RuleBase" id="RU000411"/>
    </source>
</evidence>
<dbReference type="InterPro" id="IPR033835">
    <property type="entry name" value="PZI_serpin_dom"/>
</dbReference>
<accession>A0A4W4FKL7</accession>
<organism evidence="4 5">
    <name type="scientific">Electrophorus electricus</name>
    <name type="common">Electric eel</name>
    <name type="synonym">Gymnotus electricus</name>
    <dbReference type="NCBI Taxonomy" id="8005"/>
    <lineage>
        <taxon>Eukaryota</taxon>
        <taxon>Metazoa</taxon>
        <taxon>Chordata</taxon>
        <taxon>Craniata</taxon>
        <taxon>Vertebrata</taxon>
        <taxon>Euteleostomi</taxon>
        <taxon>Actinopterygii</taxon>
        <taxon>Neopterygii</taxon>
        <taxon>Teleostei</taxon>
        <taxon>Ostariophysi</taxon>
        <taxon>Gymnotiformes</taxon>
        <taxon>Gymnotoidei</taxon>
        <taxon>Gymnotidae</taxon>
        <taxon>Electrophorus</taxon>
    </lineage>
</organism>
<feature type="chain" id="PRO_5044239541" description="Serpin domain-containing protein" evidence="2">
    <location>
        <begin position="22"/>
        <end position="393"/>
    </location>
</feature>
<dbReference type="GeneTree" id="ENSGT00940000159462"/>
<dbReference type="Proteomes" id="UP000314983">
    <property type="component" value="Chromosome 3"/>
</dbReference>
<dbReference type="GO" id="GO:0004867">
    <property type="term" value="F:serine-type endopeptidase inhibitor activity"/>
    <property type="evidence" value="ECO:0007669"/>
    <property type="project" value="InterPro"/>
</dbReference>
<dbReference type="RefSeq" id="XP_026854734.2">
    <property type="nucleotide sequence ID" value="XM_026998933.2"/>
</dbReference>
<dbReference type="InterPro" id="IPR042185">
    <property type="entry name" value="Serpin_sf_2"/>
</dbReference>
<dbReference type="SUPFAM" id="SSF56574">
    <property type="entry name" value="Serpins"/>
    <property type="match status" value="1"/>
</dbReference>
<dbReference type="CTD" id="565064"/>
<dbReference type="PANTHER" id="PTHR11461:SF191">
    <property type="entry name" value="PROTEIN Z-DEPENDENT PROTEASE INHIBITOR"/>
    <property type="match status" value="1"/>
</dbReference>
<dbReference type="STRING" id="8005.ENSEEEP00000024782"/>
<dbReference type="KEGG" id="eee:113570503"/>
<reference evidence="4" key="5">
    <citation type="submission" date="2025-09" db="UniProtKB">
        <authorList>
            <consortium name="Ensembl"/>
        </authorList>
    </citation>
    <scope>IDENTIFICATION</scope>
</reference>
<dbReference type="GO" id="GO:0005615">
    <property type="term" value="C:extracellular space"/>
    <property type="evidence" value="ECO:0007669"/>
    <property type="project" value="InterPro"/>
</dbReference>
<dbReference type="InterPro" id="IPR000215">
    <property type="entry name" value="Serpin_fam"/>
</dbReference>
<proteinExistence type="inferred from homology"/>
<dbReference type="InterPro" id="IPR023796">
    <property type="entry name" value="Serpin_dom"/>
</dbReference>
<dbReference type="InterPro" id="IPR036186">
    <property type="entry name" value="Serpin_sf"/>
</dbReference>
<reference evidence="4" key="3">
    <citation type="submission" date="2020-05" db="EMBL/GenBank/DDBJ databases">
        <title>Electrophorus electricus (electric eel) genome, fEleEle1, primary haplotype.</title>
        <authorList>
            <person name="Myers G."/>
            <person name="Meyer A."/>
            <person name="Fedrigo O."/>
            <person name="Formenti G."/>
            <person name="Rhie A."/>
            <person name="Tracey A."/>
            <person name="Sims Y."/>
            <person name="Jarvis E.D."/>
        </authorList>
    </citation>
    <scope>NUCLEOTIDE SEQUENCE [LARGE SCALE GENOMIC DNA]</scope>
</reference>
<dbReference type="PROSITE" id="PS00284">
    <property type="entry name" value="SERPIN"/>
    <property type="match status" value="1"/>
</dbReference>
<dbReference type="InterPro" id="IPR023795">
    <property type="entry name" value="Serpin_CS"/>
</dbReference>